<proteinExistence type="predicted"/>
<dbReference type="Proteomes" id="UP000887568">
    <property type="component" value="Unplaced"/>
</dbReference>
<evidence type="ECO:0000313" key="2">
    <source>
        <dbReference type="EnsemblMetazoa" id="XP_038062151.1"/>
    </source>
</evidence>
<dbReference type="GeneID" id="119732625"/>
<organism evidence="2 3">
    <name type="scientific">Patiria miniata</name>
    <name type="common">Bat star</name>
    <name type="synonym">Asterina miniata</name>
    <dbReference type="NCBI Taxonomy" id="46514"/>
    <lineage>
        <taxon>Eukaryota</taxon>
        <taxon>Metazoa</taxon>
        <taxon>Echinodermata</taxon>
        <taxon>Eleutherozoa</taxon>
        <taxon>Asterozoa</taxon>
        <taxon>Asteroidea</taxon>
        <taxon>Valvatacea</taxon>
        <taxon>Valvatida</taxon>
        <taxon>Asterinidae</taxon>
        <taxon>Patiria</taxon>
    </lineage>
</organism>
<name>A0A914AF64_PATMI</name>
<feature type="coiled-coil region" evidence="1">
    <location>
        <begin position="36"/>
        <end position="66"/>
    </location>
</feature>
<dbReference type="AlphaFoldDB" id="A0A914AF64"/>
<dbReference type="OMA" id="CRHEIED"/>
<keyword evidence="1" id="KW-0175">Coiled coil</keyword>
<evidence type="ECO:0000256" key="1">
    <source>
        <dbReference type="SAM" id="Coils"/>
    </source>
</evidence>
<accession>A0A914AF64</accession>
<sequence>MAGYEEGDIFGNASLFEDFCDTATSKPKTENDNVQDDDHSETVKQMKDEIDELKQENHELKRQMRLLIHPGNPTTGRSVQDAPLAQVLFFNHDAICFCRHEIEDFFEQLTSQTNGDAGGVGIPDDVRPMPQTYLAIVIFQGGTRLVRVALR</sequence>
<dbReference type="RefSeq" id="XP_038062151.1">
    <property type="nucleotide sequence ID" value="XM_038206223.1"/>
</dbReference>
<reference evidence="2" key="1">
    <citation type="submission" date="2022-11" db="UniProtKB">
        <authorList>
            <consortium name="EnsemblMetazoa"/>
        </authorList>
    </citation>
    <scope>IDENTIFICATION</scope>
</reference>
<dbReference type="CDD" id="cd14686">
    <property type="entry name" value="bZIP"/>
    <property type="match status" value="1"/>
</dbReference>
<keyword evidence="3" id="KW-1185">Reference proteome</keyword>
<dbReference type="EnsemblMetazoa" id="XM_038206223.1">
    <property type="protein sequence ID" value="XP_038062151.1"/>
    <property type="gene ID" value="LOC119732625"/>
</dbReference>
<protein>
    <submittedName>
        <fullName evidence="2">Uncharacterized protein</fullName>
    </submittedName>
</protein>
<evidence type="ECO:0000313" key="3">
    <source>
        <dbReference type="Proteomes" id="UP000887568"/>
    </source>
</evidence>